<dbReference type="InterPro" id="IPR011335">
    <property type="entry name" value="Restrct_endonuc-II-like"/>
</dbReference>
<dbReference type="GO" id="GO:0003677">
    <property type="term" value="F:DNA binding"/>
    <property type="evidence" value="ECO:0007669"/>
    <property type="project" value="InterPro"/>
</dbReference>
<dbReference type="GO" id="GO:0009307">
    <property type="term" value="P:DNA restriction-modification system"/>
    <property type="evidence" value="ECO:0007669"/>
    <property type="project" value="InterPro"/>
</dbReference>
<dbReference type="AlphaFoldDB" id="A0A1G8L3E3"/>
<dbReference type="GO" id="GO:0015666">
    <property type="term" value="F:restriction endodeoxyribonuclease activity"/>
    <property type="evidence" value="ECO:0007669"/>
    <property type="project" value="TreeGrafter"/>
</dbReference>
<evidence type="ECO:0000256" key="1">
    <source>
        <dbReference type="SAM" id="Phobius"/>
    </source>
</evidence>
<dbReference type="SUPFAM" id="SSF52980">
    <property type="entry name" value="Restriction endonuclease-like"/>
    <property type="match status" value="1"/>
</dbReference>
<name>A0A1G8L3E3_9FIRM</name>
<keyword evidence="1" id="KW-0472">Membrane</keyword>
<dbReference type="Pfam" id="PF04471">
    <property type="entry name" value="Mrr_cat"/>
    <property type="match status" value="1"/>
</dbReference>
<reference evidence="4" key="1">
    <citation type="submission" date="2016-10" db="EMBL/GenBank/DDBJ databases">
        <authorList>
            <person name="Varghese N."/>
            <person name="Submissions S."/>
        </authorList>
    </citation>
    <scope>NUCLEOTIDE SEQUENCE [LARGE SCALE GENOMIC DNA]</scope>
    <source>
        <strain evidence="4">DSM 8344</strain>
    </source>
</reference>
<dbReference type="EMBL" id="FNCP01000044">
    <property type="protein sequence ID" value="SDI50212.1"/>
    <property type="molecule type" value="Genomic_DNA"/>
</dbReference>
<dbReference type="OrthoDB" id="9797274at2"/>
<keyword evidence="1" id="KW-1133">Transmembrane helix</keyword>
<dbReference type="PANTHER" id="PTHR30015:SF6">
    <property type="entry name" value="SLL1429 PROTEIN"/>
    <property type="match status" value="1"/>
</dbReference>
<evidence type="ECO:0000313" key="3">
    <source>
        <dbReference type="EMBL" id="SDI50212.1"/>
    </source>
</evidence>
<proteinExistence type="predicted"/>
<keyword evidence="4" id="KW-1185">Reference proteome</keyword>
<dbReference type="InterPro" id="IPR052906">
    <property type="entry name" value="Type_IV_Methyl-Rstrct_Enzyme"/>
</dbReference>
<gene>
    <name evidence="3" type="ORF">SAMN05443529_14412</name>
</gene>
<evidence type="ECO:0000259" key="2">
    <source>
        <dbReference type="Pfam" id="PF04471"/>
    </source>
</evidence>
<feature type="domain" description="Restriction endonuclease type IV Mrr" evidence="2">
    <location>
        <begin position="78"/>
        <end position="187"/>
    </location>
</feature>
<organism evidence="3 4">
    <name type="scientific">Desulfosporosinus hippei DSM 8344</name>
    <dbReference type="NCBI Taxonomy" id="1121419"/>
    <lineage>
        <taxon>Bacteria</taxon>
        <taxon>Bacillati</taxon>
        <taxon>Bacillota</taxon>
        <taxon>Clostridia</taxon>
        <taxon>Eubacteriales</taxon>
        <taxon>Desulfitobacteriaceae</taxon>
        <taxon>Desulfosporosinus</taxon>
    </lineage>
</organism>
<dbReference type="PANTHER" id="PTHR30015">
    <property type="entry name" value="MRR RESTRICTION SYSTEM PROTEIN"/>
    <property type="match status" value="1"/>
</dbReference>
<keyword evidence="1" id="KW-0812">Transmembrane</keyword>
<accession>A0A1G8L3E3</accession>
<dbReference type="InterPro" id="IPR007560">
    <property type="entry name" value="Restrct_endonuc_IV_Mrr"/>
</dbReference>
<sequence length="203" mass="23729">MSRRYNFRTFNRTRKRYGVRFNSKKGHEFLIVMGVIFVGALINYFWQILIFASLIFTIYLYEKWSKKQVIRKSGINTIDGMEGIEFEERLEILLSDLGYKVKRTPINDFGADLIIDKYKGMRTVVQAKRYNKPVGLKAIQEVIGSMAYYNACHAIVVTNQSFTRQAEQLALKNKVELWERDKLISMLCSPKKKSESELIMDIT</sequence>
<dbReference type="RefSeq" id="WP_092335745.1">
    <property type="nucleotide sequence ID" value="NZ_FNCP01000044.1"/>
</dbReference>
<dbReference type="Gene3D" id="3.40.1350.10">
    <property type="match status" value="1"/>
</dbReference>
<evidence type="ECO:0000313" key="4">
    <source>
        <dbReference type="Proteomes" id="UP000198656"/>
    </source>
</evidence>
<protein>
    <submittedName>
        <fullName evidence="3">Restriction system protein/holliday junction resolvase and Mrr family protein</fullName>
    </submittedName>
</protein>
<dbReference type="STRING" id="1121419.SAMN05443529_14412"/>
<feature type="transmembrane region" description="Helical" evidence="1">
    <location>
        <begin position="29"/>
        <end position="61"/>
    </location>
</feature>
<dbReference type="Proteomes" id="UP000198656">
    <property type="component" value="Unassembled WGS sequence"/>
</dbReference>
<dbReference type="InterPro" id="IPR011856">
    <property type="entry name" value="tRNA_endonuc-like_dom_sf"/>
</dbReference>